<evidence type="ECO:0000256" key="4">
    <source>
        <dbReference type="ARBA" id="ARBA00023163"/>
    </source>
</evidence>
<dbReference type="PANTHER" id="PTHR30126:SF40">
    <property type="entry name" value="HTH-TYPE TRANSCRIPTIONAL REGULATOR GLTR"/>
    <property type="match status" value="1"/>
</dbReference>
<sequence length="281" mass="31725">MSLPSSQLDAFLAVATYLNFTKAAQFLCITQSALSQRIGKLERKLGYLFVRNTKSVALTNAGHHLLRYCLQKNALENECLEQIATNNKKGLSGIVRIGGIATALRFFVLPALASLLAEHANVKLELMEFELKELPGALETNLVDFIVSTNRVNNKFIETIQIGIETYVLVESITYEERGEEVYLDHDLDDEITHIFLQQQQVKPPVWRQHYLDNIHLIIEAAKLGIGRAVLPYQVLAQEPGLREVVNRISLNIPLYSMRYKQDCYTNLQQAVINALMTPTP</sequence>
<evidence type="ECO:0000256" key="3">
    <source>
        <dbReference type="ARBA" id="ARBA00023125"/>
    </source>
</evidence>
<proteinExistence type="inferred from homology"/>
<keyword evidence="3" id="KW-0238">DNA-binding</keyword>
<evidence type="ECO:0000256" key="1">
    <source>
        <dbReference type="ARBA" id="ARBA00009437"/>
    </source>
</evidence>
<evidence type="ECO:0000256" key="2">
    <source>
        <dbReference type="ARBA" id="ARBA00023015"/>
    </source>
</evidence>
<dbReference type="Proteomes" id="UP000054742">
    <property type="component" value="Unassembled WGS sequence"/>
</dbReference>
<keyword evidence="2" id="KW-0805">Transcription regulation</keyword>
<reference evidence="6 7" key="1">
    <citation type="submission" date="2015-11" db="EMBL/GenBank/DDBJ databases">
        <title>Genomic analysis of 38 Legionella species identifies large and diverse effector repertoires.</title>
        <authorList>
            <person name="Burstein D."/>
            <person name="Amaro F."/>
            <person name="Zusman T."/>
            <person name="Lifshitz Z."/>
            <person name="Cohen O."/>
            <person name="Gilbert J.A."/>
            <person name="Pupko T."/>
            <person name="Shuman H.A."/>
            <person name="Segal G."/>
        </authorList>
    </citation>
    <scope>NUCLEOTIDE SEQUENCE [LARGE SCALE GENOMIC DNA]</scope>
    <source>
        <strain evidence="6 7">ATCC 43878</strain>
    </source>
</reference>
<dbReference type="AlphaFoldDB" id="A0A0W0S3G0"/>
<accession>A0A0W0S3G0</accession>
<dbReference type="InterPro" id="IPR005119">
    <property type="entry name" value="LysR_subst-bd"/>
</dbReference>
<evidence type="ECO:0000259" key="5">
    <source>
        <dbReference type="PROSITE" id="PS50931"/>
    </source>
</evidence>
<dbReference type="STRING" id="29422.Lbru_2395"/>
<dbReference type="SUPFAM" id="SSF53850">
    <property type="entry name" value="Periplasmic binding protein-like II"/>
    <property type="match status" value="1"/>
</dbReference>
<dbReference type="OrthoDB" id="8850588at2"/>
<comment type="similarity">
    <text evidence="1">Belongs to the LysR transcriptional regulatory family.</text>
</comment>
<gene>
    <name evidence="6" type="ORF">Lbru_2395</name>
</gene>
<evidence type="ECO:0000313" key="7">
    <source>
        <dbReference type="Proteomes" id="UP000054742"/>
    </source>
</evidence>
<keyword evidence="4" id="KW-0804">Transcription</keyword>
<keyword evidence="7" id="KW-1185">Reference proteome</keyword>
<dbReference type="CDD" id="cd05466">
    <property type="entry name" value="PBP2_LTTR_substrate"/>
    <property type="match status" value="1"/>
</dbReference>
<dbReference type="EMBL" id="LNXV01000033">
    <property type="protein sequence ID" value="KTC78103.1"/>
    <property type="molecule type" value="Genomic_DNA"/>
</dbReference>
<dbReference type="PANTHER" id="PTHR30126">
    <property type="entry name" value="HTH-TYPE TRANSCRIPTIONAL REGULATOR"/>
    <property type="match status" value="1"/>
</dbReference>
<dbReference type="InterPro" id="IPR036388">
    <property type="entry name" value="WH-like_DNA-bd_sf"/>
</dbReference>
<dbReference type="InterPro" id="IPR036390">
    <property type="entry name" value="WH_DNA-bd_sf"/>
</dbReference>
<feature type="domain" description="HTH lysR-type" evidence="5">
    <location>
        <begin position="1"/>
        <end position="59"/>
    </location>
</feature>
<organism evidence="6 7">
    <name type="scientific">Legionella brunensis</name>
    <dbReference type="NCBI Taxonomy" id="29422"/>
    <lineage>
        <taxon>Bacteria</taxon>
        <taxon>Pseudomonadati</taxon>
        <taxon>Pseudomonadota</taxon>
        <taxon>Gammaproteobacteria</taxon>
        <taxon>Legionellales</taxon>
        <taxon>Legionellaceae</taxon>
        <taxon>Legionella</taxon>
    </lineage>
</organism>
<dbReference type="GO" id="GO:0000976">
    <property type="term" value="F:transcription cis-regulatory region binding"/>
    <property type="evidence" value="ECO:0007669"/>
    <property type="project" value="TreeGrafter"/>
</dbReference>
<comment type="caution">
    <text evidence="6">The sequence shown here is derived from an EMBL/GenBank/DDBJ whole genome shotgun (WGS) entry which is preliminary data.</text>
</comment>
<dbReference type="Pfam" id="PF03466">
    <property type="entry name" value="LysR_substrate"/>
    <property type="match status" value="1"/>
</dbReference>
<dbReference type="PROSITE" id="PS50931">
    <property type="entry name" value="HTH_LYSR"/>
    <property type="match status" value="1"/>
</dbReference>
<dbReference type="SUPFAM" id="SSF46785">
    <property type="entry name" value="Winged helix' DNA-binding domain"/>
    <property type="match status" value="1"/>
</dbReference>
<dbReference type="PATRIC" id="fig|29422.6.peg.2548"/>
<name>A0A0W0S3G0_9GAMM</name>
<dbReference type="RefSeq" id="WP_083500911.1">
    <property type="nucleotide sequence ID" value="NZ_CAAAHU010000013.1"/>
</dbReference>
<dbReference type="InterPro" id="IPR000847">
    <property type="entry name" value="LysR_HTH_N"/>
</dbReference>
<dbReference type="GO" id="GO:0003700">
    <property type="term" value="F:DNA-binding transcription factor activity"/>
    <property type="evidence" value="ECO:0007669"/>
    <property type="project" value="InterPro"/>
</dbReference>
<dbReference type="Gene3D" id="1.10.10.10">
    <property type="entry name" value="Winged helix-like DNA-binding domain superfamily/Winged helix DNA-binding domain"/>
    <property type="match status" value="1"/>
</dbReference>
<evidence type="ECO:0000313" key="6">
    <source>
        <dbReference type="EMBL" id="KTC78103.1"/>
    </source>
</evidence>
<dbReference type="Gene3D" id="3.40.190.10">
    <property type="entry name" value="Periplasmic binding protein-like II"/>
    <property type="match status" value="1"/>
</dbReference>
<dbReference type="Pfam" id="PF00126">
    <property type="entry name" value="HTH_1"/>
    <property type="match status" value="1"/>
</dbReference>
<protein>
    <submittedName>
        <fullName evidence="6">LysR family transcriptional regulator</fullName>
    </submittedName>
</protein>